<dbReference type="PROSITE" id="PS00866">
    <property type="entry name" value="CPSASE_1"/>
    <property type="match status" value="1"/>
</dbReference>
<keyword evidence="7" id="KW-0479">Metal-binding</keyword>
<dbReference type="Gene3D" id="3.30.1490.20">
    <property type="entry name" value="ATP-grasp fold, A domain"/>
    <property type="match status" value="1"/>
</dbReference>
<evidence type="ECO:0000313" key="21">
    <source>
        <dbReference type="Proteomes" id="UP000622653"/>
    </source>
</evidence>
<dbReference type="InterPro" id="IPR011764">
    <property type="entry name" value="Biotin_carboxylation_dom"/>
</dbReference>
<dbReference type="AlphaFoldDB" id="A0A8J7G9E9"/>
<dbReference type="Gene3D" id="3.40.50.20">
    <property type="match status" value="1"/>
</dbReference>
<dbReference type="NCBIfam" id="TIGR00514">
    <property type="entry name" value="accC"/>
    <property type="match status" value="1"/>
</dbReference>
<dbReference type="InterPro" id="IPR005481">
    <property type="entry name" value="BC-like_N"/>
</dbReference>
<dbReference type="InterPro" id="IPR016185">
    <property type="entry name" value="PreATP-grasp_dom_sf"/>
</dbReference>
<dbReference type="InterPro" id="IPR011761">
    <property type="entry name" value="ATP-grasp"/>
</dbReference>
<dbReference type="InterPro" id="IPR005479">
    <property type="entry name" value="CPAse_ATP-bd"/>
</dbReference>
<dbReference type="Pfam" id="PF02786">
    <property type="entry name" value="CPSase_L_D2"/>
    <property type="match status" value="1"/>
</dbReference>
<keyword evidence="6 17" id="KW-0436">Ligase</keyword>
<keyword evidence="8 16" id="KW-0547">Nucleotide-binding</keyword>
<sequence>MMRRILIANRGEIAVRIIRACRDLGLTAIAVYSEADRAALHVQMADEAYCIGPAPAHDSYLNIKNILTVAIEKNVDAIHPGYGFLAENANFAALCEKENIKFIGPSSHVIERMGDKAEARKTVASQGVPTIPGSPDIVPTVEEALDIAKQYGYPVMIKATAGGGGKGMRVAHDAKEMKTAFQQATREAEAAFGNGAVYIEKFIVAPRHIEVQIAQDQHGQAVHFGERDCSVQRRHQKLIEEAPSPFVDDVLRDKMGVAAVQVALAVGYEGVGTVEFLVDADKNFYFMEMNTRIQVEHPITEEVTSVDLVKEQFTIARGDQLSVKQEEIQMTGWAMECRINAEDVDKDFQPSPGTITSLLAPGGIGVRLDSAAHMHSVISPYYDSMIAKLIVTGKTREETLIRLERALREFQIEGVKTTIPFHLAFLQREAFRQGNYDTSILE</sequence>
<dbReference type="PANTHER" id="PTHR48095">
    <property type="entry name" value="PYRUVATE CARBOXYLASE SUBUNIT A"/>
    <property type="match status" value="1"/>
</dbReference>
<dbReference type="PANTHER" id="PTHR48095:SF2">
    <property type="entry name" value="BIOTIN CARBOXYLASE, CHLOROPLASTIC"/>
    <property type="match status" value="1"/>
</dbReference>
<dbReference type="GO" id="GO:0005524">
    <property type="term" value="F:ATP binding"/>
    <property type="evidence" value="ECO:0007669"/>
    <property type="project" value="UniProtKB-UniRule"/>
</dbReference>
<evidence type="ECO:0000256" key="9">
    <source>
        <dbReference type="ARBA" id="ARBA00022832"/>
    </source>
</evidence>
<evidence type="ECO:0000313" key="20">
    <source>
        <dbReference type="EMBL" id="MBF4500609.1"/>
    </source>
</evidence>
<evidence type="ECO:0000256" key="4">
    <source>
        <dbReference type="ARBA" id="ARBA00013263"/>
    </source>
</evidence>
<dbReference type="Pfam" id="PF02785">
    <property type="entry name" value="Biotin_carb_C"/>
    <property type="match status" value="1"/>
</dbReference>
<evidence type="ECO:0000256" key="1">
    <source>
        <dbReference type="ARBA" id="ARBA00003761"/>
    </source>
</evidence>
<evidence type="ECO:0000256" key="13">
    <source>
        <dbReference type="ARBA" id="ARBA00023160"/>
    </source>
</evidence>
<dbReference type="PROSITE" id="PS50975">
    <property type="entry name" value="ATP_GRASP"/>
    <property type="match status" value="1"/>
</dbReference>
<comment type="catalytic activity">
    <reaction evidence="15 17">
        <text>N(6)-biotinyl-L-lysyl-[protein] + hydrogencarbonate + ATP = N(6)-carboxybiotinyl-L-lysyl-[protein] + ADP + phosphate + H(+)</text>
        <dbReference type="Rhea" id="RHEA:13501"/>
        <dbReference type="Rhea" id="RHEA-COMP:10505"/>
        <dbReference type="Rhea" id="RHEA-COMP:10506"/>
        <dbReference type="ChEBI" id="CHEBI:15378"/>
        <dbReference type="ChEBI" id="CHEBI:17544"/>
        <dbReference type="ChEBI" id="CHEBI:30616"/>
        <dbReference type="ChEBI" id="CHEBI:43474"/>
        <dbReference type="ChEBI" id="CHEBI:83144"/>
        <dbReference type="ChEBI" id="CHEBI:83145"/>
        <dbReference type="ChEBI" id="CHEBI:456216"/>
        <dbReference type="EC" id="6.3.4.14"/>
    </reaction>
</comment>
<dbReference type="InterPro" id="IPR005482">
    <property type="entry name" value="Biotin_COase_C"/>
</dbReference>
<evidence type="ECO:0000256" key="2">
    <source>
        <dbReference type="ARBA" id="ARBA00004956"/>
    </source>
</evidence>
<dbReference type="PROSITE" id="PS00867">
    <property type="entry name" value="CPSASE_2"/>
    <property type="match status" value="1"/>
</dbReference>
<dbReference type="GO" id="GO:0006633">
    <property type="term" value="P:fatty acid biosynthetic process"/>
    <property type="evidence" value="ECO:0007669"/>
    <property type="project" value="UniProtKB-KW"/>
</dbReference>
<evidence type="ECO:0000256" key="15">
    <source>
        <dbReference type="ARBA" id="ARBA00048600"/>
    </source>
</evidence>
<evidence type="ECO:0000256" key="10">
    <source>
        <dbReference type="ARBA" id="ARBA00022840"/>
    </source>
</evidence>
<keyword evidence="13 17" id="KW-0275">Fatty acid biosynthesis</keyword>
<dbReference type="InterPro" id="IPR013815">
    <property type="entry name" value="ATP_grasp_subdomain_1"/>
</dbReference>
<evidence type="ECO:0000256" key="5">
    <source>
        <dbReference type="ARBA" id="ARBA00022516"/>
    </source>
</evidence>
<dbReference type="EMBL" id="JADKPV010000001">
    <property type="protein sequence ID" value="MBF4500609.1"/>
    <property type="molecule type" value="Genomic_DNA"/>
</dbReference>
<evidence type="ECO:0000256" key="3">
    <source>
        <dbReference type="ARBA" id="ARBA00011750"/>
    </source>
</evidence>
<dbReference type="FunFam" id="3.40.50.20:FF:000010">
    <property type="entry name" value="Propionyl-CoA carboxylase subunit alpha"/>
    <property type="match status" value="1"/>
</dbReference>
<dbReference type="InterPro" id="IPR004549">
    <property type="entry name" value="Acetyl_CoA_COase_biotin_COase"/>
</dbReference>
<keyword evidence="11" id="KW-0460">Magnesium</keyword>
<feature type="domain" description="Biotin carboxylation" evidence="19">
    <location>
        <begin position="1"/>
        <end position="442"/>
    </location>
</feature>
<dbReference type="SUPFAM" id="SSF51246">
    <property type="entry name" value="Rudiment single hybrid motif"/>
    <property type="match status" value="1"/>
</dbReference>
<dbReference type="NCBIfam" id="NF006367">
    <property type="entry name" value="PRK08591.1"/>
    <property type="match status" value="1"/>
</dbReference>
<dbReference type="SUPFAM" id="SSF52440">
    <property type="entry name" value="PreATP-grasp domain"/>
    <property type="match status" value="1"/>
</dbReference>
<organism evidence="20 21">
    <name type="scientific">Savagea serpentis</name>
    <dbReference type="NCBI Taxonomy" id="2785297"/>
    <lineage>
        <taxon>Bacteria</taxon>
        <taxon>Bacillati</taxon>
        <taxon>Bacillota</taxon>
        <taxon>Bacilli</taxon>
        <taxon>Bacillales</taxon>
        <taxon>Caryophanaceae</taxon>
        <taxon>Savagea</taxon>
    </lineage>
</organism>
<evidence type="ECO:0000256" key="12">
    <source>
        <dbReference type="ARBA" id="ARBA00023098"/>
    </source>
</evidence>
<comment type="caution">
    <text evidence="20">The sequence shown here is derived from an EMBL/GenBank/DDBJ whole genome shotgun (WGS) entry which is preliminary data.</text>
</comment>
<comment type="pathway">
    <text evidence="2 17">Lipid metabolism; malonyl-CoA biosynthesis; malonyl-CoA from acetyl-CoA: step 1/1.</text>
</comment>
<proteinExistence type="predicted"/>
<reference evidence="20" key="1">
    <citation type="submission" date="2020-11" db="EMBL/GenBank/DDBJ databases">
        <title>Multidrug resistant novel bacterium Savagea serpentis sp. nov., isolated from the scats of a vine snake (Ahaetulla nasuta).</title>
        <authorList>
            <person name="Venkata Ramana V."/>
            <person name="Vikas Patil S."/>
            <person name="Yogita Lugani V."/>
        </authorList>
    </citation>
    <scope>NUCLEOTIDE SEQUENCE</scope>
    <source>
        <strain evidence="20">SN6</strain>
    </source>
</reference>
<evidence type="ECO:0000256" key="14">
    <source>
        <dbReference type="ARBA" id="ARBA00023267"/>
    </source>
</evidence>
<dbReference type="SMART" id="SM00878">
    <property type="entry name" value="Biotin_carb_C"/>
    <property type="match status" value="1"/>
</dbReference>
<dbReference type="PROSITE" id="PS50979">
    <property type="entry name" value="BC"/>
    <property type="match status" value="1"/>
</dbReference>
<evidence type="ECO:0000256" key="7">
    <source>
        <dbReference type="ARBA" id="ARBA00022723"/>
    </source>
</evidence>
<evidence type="ECO:0000259" key="19">
    <source>
        <dbReference type="PROSITE" id="PS50979"/>
    </source>
</evidence>
<comment type="function">
    <text evidence="1 17">This protein is a component of the acetyl coenzyme A carboxylase complex; first, biotin carboxylase catalyzes the carboxylation of the carrier protein and then the transcarboxylase transfers the carboxyl group to form malonyl-CoA.</text>
</comment>
<dbReference type="GO" id="GO:0046872">
    <property type="term" value="F:metal ion binding"/>
    <property type="evidence" value="ECO:0007669"/>
    <property type="project" value="UniProtKB-KW"/>
</dbReference>
<dbReference type="Gene3D" id="3.30.470.20">
    <property type="entry name" value="ATP-grasp fold, B domain"/>
    <property type="match status" value="1"/>
</dbReference>
<dbReference type="Pfam" id="PF00289">
    <property type="entry name" value="Biotin_carb_N"/>
    <property type="match status" value="1"/>
</dbReference>
<gene>
    <name evidence="20" type="primary">accC</name>
    <name evidence="20" type="ORF">IRY55_04460</name>
</gene>
<evidence type="ECO:0000256" key="6">
    <source>
        <dbReference type="ARBA" id="ARBA00022598"/>
    </source>
</evidence>
<evidence type="ECO:0000256" key="16">
    <source>
        <dbReference type="PROSITE-ProRule" id="PRU00409"/>
    </source>
</evidence>
<dbReference type="Proteomes" id="UP000622653">
    <property type="component" value="Unassembled WGS sequence"/>
</dbReference>
<feature type="domain" description="ATP-grasp" evidence="18">
    <location>
        <begin position="120"/>
        <end position="317"/>
    </location>
</feature>
<keyword evidence="14 17" id="KW-0092">Biotin</keyword>
<keyword evidence="21" id="KW-1185">Reference proteome</keyword>
<name>A0A8J7G9E9_9BACL</name>
<dbReference type="SUPFAM" id="SSF56059">
    <property type="entry name" value="Glutathione synthetase ATP-binding domain-like"/>
    <property type="match status" value="1"/>
</dbReference>
<dbReference type="UniPathway" id="UPA00655">
    <property type="reaction ID" value="UER00711"/>
</dbReference>
<dbReference type="RefSeq" id="WP_194562039.1">
    <property type="nucleotide sequence ID" value="NZ_JADKPV010000001.1"/>
</dbReference>
<keyword evidence="10 16" id="KW-0067">ATP-binding</keyword>
<dbReference type="InterPro" id="IPR051602">
    <property type="entry name" value="ACC_Biotin_Carboxylase"/>
</dbReference>
<keyword evidence="5 17" id="KW-0444">Lipid biosynthesis</keyword>
<evidence type="ECO:0000256" key="8">
    <source>
        <dbReference type="ARBA" id="ARBA00022741"/>
    </source>
</evidence>
<evidence type="ECO:0000259" key="18">
    <source>
        <dbReference type="PROSITE" id="PS50975"/>
    </source>
</evidence>
<keyword evidence="9 17" id="KW-0276">Fatty acid metabolism</keyword>
<comment type="subunit">
    <text evidence="3 17">Acetyl-CoA carboxylase is a heterohexamer of biotin carboxyl carrier protein, biotin carboxylase and the two subunits of carboxyl transferase in a 2:2 complex.</text>
</comment>
<dbReference type="FunFam" id="3.30.1490.20:FF:000018">
    <property type="entry name" value="Biotin carboxylase"/>
    <property type="match status" value="1"/>
</dbReference>
<dbReference type="InterPro" id="IPR011054">
    <property type="entry name" value="Rudment_hybrid_motif"/>
</dbReference>
<dbReference type="GO" id="GO:2001295">
    <property type="term" value="P:malonyl-CoA biosynthetic process"/>
    <property type="evidence" value="ECO:0007669"/>
    <property type="project" value="UniProtKB-UniPathway"/>
</dbReference>
<dbReference type="EC" id="6.3.4.14" evidence="4 17"/>
<dbReference type="GO" id="GO:0004075">
    <property type="term" value="F:biotin carboxylase activity"/>
    <property type="evidence" value="ECO:0007669"/>
    <property type="project" value="UniProtKB-EC"/>
</dbReference>
<evidence type="ECO:0000256" key="11">
    <source>
        <dbReference type="ARBA" id="ARBA00022842"/>
    </source>
</evidence>
<protein>
    <recommendedName>
        <fullName evidence="4 17">Biotin carboxylase</fullName>
        <ecNumber evidence="4 17">6.3.4.14</ecNumber>
    </recommendedName>
    <alternativeName>
        <fullName evidence="17">Acetyl-coenzyme A carboxylase biotin carboxylase subunit A</fullName>
    </alternativeName>
</protein>
<keyword evidence="12 17" id="KW-0443">Lipid metabolism</keyword>
<accession>A0A8J7G9E9</accession>
<evidence type="ECO:0000256" key="17">
    <source>
        <dbReference type="RuleBase" id="RU365063"/>
    </source>
</evidence>